<evidence type="ECO:0000313" key="1">
    <source>
        <dbReference type="EMBL" id="CAD8083920.1"/>
    </source>
</evidence>
<keyword evidence="2" id="KW-1185">Reference proteome</keyword>
<sequence length="268" mass="31897">MDLLRERSQDIRNLQNNQYREKIRQIIETDSMNQLYQGKKLNQNDLLQFQETIKFIIKIIAVNFELLNIEPTLASTTKIIIDLYLFYGLPSKADQLQNEIYNQSKQSIFLTLLQHMIDITRMTLEFTIKRQTNLRIFCVGKEIDKKKPTSNPPKRINFISVQKSELNPQEKVIQSKQSIRHYETQSPNESPEKNQKILEEIQVTSRENSFLRCHQIRKTEIVTKNYLPSIYQPKFNQQSLFRQLKQRNLSISNTIQFYIKQINEKIIT</sequence>
<dbReference type="EMBL" id="CAJJDM010000074">
    <property type="protein sequence ID" value="CAD8083920.1"/>
    <property type="molecule type" value="Genomic_DNA"/>
</dbReference>
<evidence type="ECO:0000313" key="2">
    <source>
        <dbReference type="Proteomes" id="UP000688137"/>
    </source>
</evidence>
<dbReference type="Proteomes" id="UP000688137">
    <property type="component" value="Unassembled WGS sequence"/>
</dbReference>
<name>A0A8S1MUN8_PARPR</name>
<organism evidence="1 2">
    <name type="scientific">Paramecium primaurelia</name>
    <dbReference type="NCBI Taxonomy" id="5886"/>
    <lineage>
        <taxon>Eukaryota</taxon>
        <taxon>Sar</taxon>
        <taxon>Alveolata</taxon>
        <taxon>Ciliophora</taxon>
        <taxon>Intramacronucleata</taxon>
        <taxon>Oligohymenophorea</taxon>
        <taxon>Peniculida</taxon>
        <taxon>Parameciidae</taxon>
        <taxon>Paramecium</taxon>
    </lineage>
</organism>
<reference evidence="1" key="1">
    <citation type="submission" date="2021-01" db="EMBL/GenBank/DDBJ databases">
        <authorList>
            <consortium name="Genoscope - CEA"/>
            <person name="William W."/>
        </authorList>
    </citation>
    <scope>NUCLEOTIDE SEQUENCE</scope>
</reference>
<accession>A0A8S1MUN8</accession>
<dbReference type="AlphaFoldDB" id="A0A8S1MUN8"/>
<proteinExistence type="predicted"/>
<gene>
    <name evidence="1" type="ORF">PPRIM_AZ9-3.1.T0710069</name>
</gene>
<protein>
    <submittedName>
        <fullName evidence="1">Uncharacterized protein</fullName>
    </submittedName>
</protein>
<comment type="caution">
    <text evidence="1">The sequence shown here is derived from an EMBL/GenBank/DDBJ whole genome shotgun (WGS) entry which is preliminary data.</text>
</comment>